<dbReference type="Pfam" id="PF10014">
    <property type="entry name" value="2OG-Fe_Oxy_2"/>
    <property type="match status" value="1"/>
</dbReference>
<sequence length="252" mass="28066">MSAASNSGTFARALAEQVAAHDFCFLPSAQLRDALSSLRSGWRTDWDVFAASWGDLVTDTYMADGGRYRRRRYAVLSAPAEGLRIQLEPHQPHYQSLDYNTLNGGIERHFEPIRPQVLAGPTLQTVAQFGLSVFQRLHPDQAAHIEVHQFRIEARADGEGKPTPEGVHRDGVDFVLVMMVRRENVESGTTEIFSPEGQRLDSFTLTAPCDAALVNDQRALHGVTPIHPLDPAKPAWRDVLVVTYRRRPTAQS</sequence>
<dbReference type="Proteomes" id="UP000005019">
    <property type="component" value="Unassembled WGS sequence"/>
</dbReference>
<organism evidence="1 2">
    <name type="scientific">Methyloversatilis universalis (strain ATCC BAA-1314 / DSM 25237 / JCM 13912 / CCUG 52030 / FAM5)</name>
    <dbReference type="NCBI Taxonomy" id="1000565"/>
    <lineage>
        <taxon>Bacteria</taxon>
        <taxon>Pseudomonadati</taxon>
        <taxon>Pseudomonadota</taxon>
        <taxon>Betaproteobacteria</taxon>
        <taxon>Nitrosomonadales</taxon>
        <taxon>Sterolibacteriaceae</taxon>
        <taxon>Methyloversatilis</taxon>
    </lineage>
</organism>
<dbReference type="EMBL" id="AFHG01000036">
    <property type="protein sequence ID" value="EGK72464.1"/>
    <property type="molecule type" value="Genomic_DNA"/>
</dbReference>
<reference evidence="1 2" key="1">
    <citation type="journal article" date="2011" name="J. Bacteriol.">
        <title>Genome sequence of Methyloversatilis universalis FAM5T, a methylotrophic representative of the order Rhodocyclales.</title>
        <authorList>
            <person name="Kittichotirat W."/>
            <person name="Good N.M."/>
            <person name="Hall R."/>
            <person name="Bringel F."/>
            <person name="Lajus A."/>
            <person name="Medigue C."/>
            <person name="Smalley N.E."/>
            <person name="Beck D."/>
            <person name="Bumgarner R."/>
            <person name="Vuilleumier S."/>
            <person name="Kalyuzhnaya M.G."/>
        </authorList>
    </citation>
    <scope>NUCLEOTIDE SEQUENCE [LARGE SCALE GENOMIC DNA]</scope>
    <source>
        <strain evidence="2">ATCC BAA-1314 / JCM 13912 / FAM5</strain>
    </source>
</reference>
<proteinExistence type="predicted"/>
<accession>F5RAL5</accession>
<evidence type="ECO:0000313" key="1">
    <source>
        <dbReference type="EMBL" id="EGK72464.1"/>
    </source>
</evidence>
<dbReference type="RefSeq" id="WP_008059831.1">
    <property type="nucleotide sequence ID" value="NZ_AFHG01000036.1"/>
</dbReference>
<dbReference type="GO" id="GO:0051213">
    <property type="term" value="F:dioxygenase activity"/>
    <property type="evidence" value="ECO:0007669"/>
    <property type="project" value="InterPro"/>
</dbReference>
<dbReference type="eggNOG" id="COG4340">
    <property type="taxonomic scope" value="Bacteria"/>
</dbReference>
<gene>
    <name evidence="1" type="ORF">METUNv1_01229</name>
</gene>
<comment type="caution">
    <text evidence="1">The sequence shown here is derived from an EMBL/GenBank/DDBJ whole genome shotgun (WGS) entry which is preliminary data.</text>
</comment>
<evidence type="ECO:0000313" key="2">
    <source>
        <dbReference type="Proteomes" id="UP000005019"/>
    </source>
</evidence>
<protein>
    <recommendedName>
        <fullName evidence="3">2OG-Fe dioxygenase family protein</fullName>
    </recommendedName>
</protein>
<dbReference type="InterPro" id="IPR018724">
    <property type="entry name" value="2OG-Fe_dioxygenase"/>
</dbReference>
<dbReference type="Gene3D" id="2.60.120.620">
    <property type="entry name" value="q2cbj1_9rhob like domain"/>
    <property type="match status" value="1"/>
</dbReference>
<keyword evidence="2" id="KW-1185">Reference proteome</keyword>
<dbReference type="AlphaFoldDB" id="F5RAL5"/>
<dbReference type="OrthoDB" id="6681382at2"/>
<name>F5RAL5_METUF</name>
<evidence type="ECO:0008006" key="3">
    <source>
        <dbReference type="Google" id="ProtNLM"/>
    </source>
</evidence>
<dbReference type="STRING" id="1000565.METUNv1_01229"/>